<dbReference type="STRING" id="1156395.DBT_0316"/>
<dbReference type="InterPro" id="IPR005358">
    <property type="entry name" value="Puta_zinc/iron-chelating_dom"/>
</dbReference>
<organism evidence="1 2">
    <name type="scientific">Dissulfuribacter thermophilus</name>
    <dbReference type="NCBI Taxonomy" id="1156395"/>
    <lineage>
        <taxon>Bacteria</taxon>
        <taxon>Pseudomonadati</taxon>
        <taxon>Thermodesulfobacteriota</taxon>
        <taxon>Dissulfuribacteria</taxon>
        <taxon>Dissulfuribacterales</taxon>
        <taxon>Dissulfuribacteraceae</taxon>
        <taxon>Dissulfuribacter</taxon>
    </lineage>
</organism>
<accession>A0A1B9F9A4</accession>
<dbReference type="Pfam" id="PF03692">
    <property type="entry name" value="CxxCxxCC"/>
    <property type="match status" value="1"/>
</dbReference>
<sequence>MEKNFTTNLHLLKALEGLFENADWAFSEIAKAFPNEVACSKGCSDCCHAMFDVSLIEAILLKKEFLALPRKVRRDVERNSKRALKEFRAVSNTKDPSTVKIRCPLLSKQDSCLIYKARPINCRTYGVPTNIDGKAHVCPNSRFELGKNYTTLNLGPLQARLLELSMSAGGPVLGRRRWSIAEVILDLDEVFASL</sequence>
<evidence type="ECO:0008006" key="3">
    <source>
        <dbReference type="Google" id="ProtNLM"/>
    </source>
</evidence>
<dbReference type="AlphaFoldDB" id="A0A1B9F9A4"/>
<proteinExistence type="predicted"/>
<dbReference type="Proteomes" id="UP000093080">
    <property type="component" value="Unassembled WGS sequence"/>
</dbReference>
<comment type="caution">
    <text evidence="1">The sequence shown here is derived from an EMBL/GenBank/DDBJ whole genome shotgun (WGS) entry which is preliminary data.</text>
</comment>
<dbReference type="EMBL" id="MAGO01000001">
    <property type="protein sequence ID" value="OCC16499.1"/>
    <property type="molecule type" value="Genomic_DNA"/>
</dbReference>
<reference evidence="1 2" key="1">
    <citation type="submission" date="2016-06" db="EMBL/GenBank/DDBJ databases">
        <title>Respiratory ammonification of nitrate coupled to the oxidation of elemental sulfur in deep-sea autotrophic thermophilic bacteria.</title>
        <authorList>
            <person name="Slobodkina G.B."/>
            <person name="Mardanov A.V."/>
            <person name="Ravin N.V."/>
            <person name="Frolova A.A."/>
            <person name="Viryasiv M.B."/>
            <person name="Chernyh N.A."/>
            <person name="Bonch-Osmolovskaya E.A."/>
            <person name="Slobodkin A.I."/>
        </authorList>
    </citation>
    <scope>NUCLEOTIDE SEQUENCE [LARGE SCALE GENOMIC DNA]</scope>
    <source>
        <strain evidence="1 2">S69</strain>
    </source>
</reference>
<evidence type="ECO:0000313" key="1">
    <source>
        <dbReference type="EMBL" id="OCC16499.1"/>
    </source>
</evidence>
<dbReference type="OrthoDB" id="9810361at2"/>
<protein>
    <recommendedName>
        <fullName evidence="3">YkgJ family cysteine cluster protein</fullName>
    </recommendedName>
</protein>
<keyword evidence="2" id="KW-1185">Reference proteome</keyword>
<evidence type="ECO:0000313" key="2">
    <source>
        <dbReference type="Proteomes" id="UP000093080"/>
    </source>
</evidence>
<name>A0A1B9F9A4_9BACT</name>
<dbReference type="RefSeq" id="WP_067615713.1">
    <property type="nucleotide sequence ID" value="NZ_MAGO01000001.1"/>
</dbReference>
<gene>
    <name evidence="1" type="ORF">DBT_0316</name>
</gene>